<dbReference type="GO" id="GO:0005840">
    <property type="term" value="C:ribosome"/>
    <property type="evidence" value="ECO:0007669"/>
    <property type="project" value="UniProtKB-KW"/>
</dbReference>
<keyword evidence="2" id="KW-1185">Reference proteome</keyword>
<proteinExistence type="predicted"/>
<evidence type="ECO:0000313" key="2">
    <source>
        <dbReference type="Proteomes" id="UP001497600"/>
    </source>
</evidence>
<organism evidence="1 2">
    <name type="scientific">[Candida] anglica</name>
    <dbReference type="NCBI Taxonomy" id="148631"/>
    <lineage>
        <taxon>Eukaryota</taxon>
        <taxon>Fungi</taxon>
        <taxon>Dikarya</taxon>
        <taxon>Ascomycota</taxon>
        <taxon>Saccharomycotina</taxon>
        <taxon>Pichiomycetes</taxon>
        <taxon>Debaryomycetaceae</taxon>
        <taxon>Kurtzmaniella</taxon>
    </lineage>
</organism>
<gene>
    <name evidence="1" type="primary">MRP10</name>
    <name evidence="1" type="ORF">CAAN4_G07866</name>
</gene>
<protein>
    <submittedName>
        <fullName evidence="1">37S ribosomal protein Mrp10p, mitochondrial</fullName>
    </submittedName>
</protein>
<keyword evidence="1" id="KW-0689">Ribosomal protein</keyword>
<dbReference type="PANTHER" id="PTHR28066:SF1">
    <property type="entry name" value="SMALL RIBOSOMAL SUBUNIT PROTEIN MS37"/>
    <property type="match status" value="1"/>
</dbReference>
<sequence>MPIKKTRVATSLPPLPRLKIRKTTTNTATNQCFVLMSSLLNCWAANGEASAACSMFATDLKTCMEAQKPGKGQVSSVNYHASRLYPKLRGKVND</sequence>
<dbReference type="EMBL" id="OZ004259">
    <property type="protein sequence ID" value="CAK7917309.1"/>
    <property type="molecule type" value="Genomic_DNA"/>
</dbReference>
<dbReference type="Proteomes" id="UP001497600">
    <property type="component" value="Chromosome G"/>
</dbReference>
<keyword evidence="1" id="KW-0687">Ribonucleoprotein</keyword>
<dbReference type="InterPro" id="IPR017264">
    <property type="entry name" value="Ribosomal_mS37_fun"/>
</dbReference>
<accession>A0ABP0EHU9</accession>
<reference evidence="1 2" key="1">
    <citation type="submission" date="2024-01" db="EMBL/GenBank/DDBJ databases">
        <authorList>
            <consortium name="Genoscope - CEA"/>
            <person name="William W."/>
        </authorList>
    </citation>
    <scope>NUCLEOTIDE SEQUENCE [LARGE SCALE GENOMIC DNA]</scope>
    <source>
        <strain evidence="1 2">29B2s-10</strain>
    </source>
</reference>
<name>A0ABP0EHU9_9ASCO</name>
<dbReference type="PANTHER" id="PTHR28066">
    <property type="entry name" value="37S RIBOSOMAL PROTEIN MRP10, MITOCHONDRIAL"/>
    <property type="match status" value="1"/>
</dbReference>
<evidence type="ECO:0000313" key="1">
    <source>
        <dbReference type="EMBL" id="CAK7917309.1"/>
    </source>
</evidence>